<dbReference type="InterPro" id="IPR001296">
    <property type="entry name" value="Glyco_trans_1"/>
</dbReference>
<sequence>MASLSQNLVLTIAVILLYNTTKAMPKQVTIITRHTKGGSWKWGKELAQKINENSPYKVHLTDNLADILKNHFSTHADLVHSAYPLWPRLYKKPFVLTIHGNFRKEGWRQKFFYPKAIRSADTVTVPSNFLKNELNLERVRIIPNAVDVNEFNQVPFRQNLDNPKILTVMNFNFWHKAKGVIEIAKVLSRISHEKRQNMEYTIVGDGPERLKVQNEIEHFKTDFLKVNFAGFDDPKKYYANADLFAYVSGFDNMPISIMEAMAAGLPVAANQIGALSEIITNGVDGLLSPDPENYKYNVIRLLEDSDLRQKLGQAARQKVKEKFDWSVILPQWINIYSELLK</sequence>
<name>A0A1F5CCB5_9BACT</name>
<dbReference type="Gene3D" id="3.40.50.2000">
    <property type="entry name" value="Glycogen Phosphorylase B"/>
    <property type="match status" value="2"/>
</dbReference>
<evidence type="ECO:0000259" key="2">
    <source>
        <dbReference type="Pfam" id="PF13439"/>
    </source>
</evidence>
<evidence type="ECO:0000313" key="4">
    <source>
        <dbReference type="Proteomes" id="UP000177197"/>
    </source>
</evidence>
<proteinExistence type="predicted"/>
<dbReference type="CDD" id="cd03801">
    <property type="entry name" value="GT4_PimA-like"/>
    <property type="match status" value="1"/>
</dbReference>
<dbReference type="SUPFAM" id="SSF53756">
    <property type="entry name" value="UDP-Glycosyltransferase/glycogen phosphorylase"/>
    <property type="match status" value="1"/>
</dbReference>
<dbReference type="InterPro" id="IPR028098">
    <property type="entry name" value="Glyco_trans_4-like_N"/>
</dbReference>
<accession>A0A1F5CCB5</accession>
<dbReference type="Pfam" id="PF13439">
    <property type="entry name" value="Glyco_transf_4"/>
    <property type="match status" value="1"/>
</dbReference>
<dbReference type="PANTHER" id="PTHR12526">
    <property type="entry name" value="GLYCOSYLTRANSFERASE"/>
    <property type="match status" value="1"/>
</dbReference>
<organism evidence="3 4">
    <name type="scientific">Candidatus Azambacteria bacterium RIFCSPLOWO2_02_FULL_44_14</name>
    <dbReference type="NCBI Taxonomy" id="1797306"/>
    <lineage>
        <taxon>Bacteria</taxon>
        <taxon>Candidatus Azamiibacteriota</taxon>
    </lineage>
</organism>
<dbReference type="Pfam" id="PF00534">
    <property type="entry name" value="Glycos_transf_1"/>
    <property type="match status" value="1"/>
</dbReference>
<dbReference type="Proteomes" id="UP000177197">
    <property type="component" value="Unassembled WGS sequence"/>
</dbReference>
<dbReference type="EMBL" id="MEYV01000007">
    <property type="protein sequence ID" value="OGD40503.1"/>
    <property type="molecule type" value="Genomic_DNA"/>
</dbReference>
<feature type="domain" description="Glycosyl transferase family 1" evidence="1">
    <location>
        <begin position="157"/>
        <end position="317"/>
    </location>
</feature>
<feature type="domain" description="Glycosyltransferase subfamily 4-like N-terminal" evidence="2">
    <location>
        <begin position="18"/>
        <end position="149"/>
    </location>
</feature>
<evidence type="ECO:0008006" key="5">
    <source>
        <dbReference type="Google" id="ProtNLM"/>
    </source>
</evidence>
<comment type="caution">
    <text evidence="3">The sequence shown here is derived from an EMBL/GenBank/DDBJ whole genome shotgun (WGS) entry which is preliminary data.</text>
</comment>
<reference evidence="3 4" key="1">
    <citation type="journal article" date="2016" name="Nat. Commun.">
        <title>Thousands of microbial genomes shed light on interconnected biogeochemical processes in an aquifer system.</title>
        <authorList>
            <person name="Anantharaman K."/>
            <person name="Brown C.T."/>
            <person name="Hug L.A."/>
            <person name="Sharon I."/>
            <person name="Castelle C.J."/>
            <person name="Probst A.J."/>
            <person name="Thomas B.C."/>
            <person name="Singh A."/>
            <person name="Wilkins M.J."/>
            <person name="Karaoz U."/>
            <person name="Brodie E.L."/>
            <person name="Williams K.H."/>
            <person name="Hubbard S.S."/>
            <person name="Banfield J.F."/>
        </authorList>
    </citation>
    <scope>NUCLEOTIDE SEQUENCE [LARGE SCALE GENOMIC DNA]</scope>
</reference>
<evidence type="ECO:0000259" key="1">
    <source>
        <dbReference type="Pfam" id="PF00534"/>
    </source>
</evidence>
<dbReference type="AlphaFoldDB" id="A0A1F5CCB5"/>
<gene>
    <name evidence="3" type="ORF">A3I30_00865</name>
</gene>
<protein>
    <recommendedName>
        <fullName evidence="5">Glycosyl transferase family 1 domain-containing protein</fullName>
    </recommendedName>
</protein>
<evidence type="ECO:0000313" key="3">
    <source>
        <dbReference type="EMBL" id="OGD40503.1"/>
    </source>
</evidence>
<dbReference type="GO" id="GO:0016757">
    <property type="term" value="F:glycosyltransferase activity"/>
    <property type="evidence" value="ECO:0007669"/>
    <property type="project" value="InterPro"/>
</dbReference>